<dbReference type="Proteomes" id="UP001152797">
    <property type="component" value="Unassembled WGS sequence"/>
</dbReference>
<keyword evidence="5" id="KW-0436">Ligase</keyword>
<dbReference type="EMBL" id="CAMXCT010000949">
    <property type="protein sequence ID" value="CAI3985068.1"/>
    <property type="molecule type" value="Genomic_DNA"/>
</dbReference>
<dbReference type="AlphaFoldDB" id="A0A9P1FQW2"/>
<reference evidence="4" key="2">
    <citation type="submission" date="2024-04" db="EMBL/GenBank/DDBJ databases">
        <authorList>
            <person name="Chen Y."/>
            <person name="Shah S."/>
            <person name="Dougan E. K."/>
            <person name="Thang M."/>
            <person name="Chan C."/>
        </authorList>
    </citation>
    <scope>NUCLEOTIDE SEQUENCE [LARGE SCALE GENOMIC DNA]</scope>
</reference>
<dbReference type="OrthoDB" id="419781at2759"/>
<dbReference type="InterPro" id="IPR051680">
    <property type="entry name" value="ATP-dep_Glu-Cys_Ligase-2"/>
</dbReference>
<dbReference type="Pfam" id="PF14403">
    <property type="entry name" value="CP_ATPgrasp_2"/>
    <property type="match status" value="1"/>
</dbReference>
<name>A0A9P1FQW2_9DINO</name>
<dbReference type="Gene3D" id="3.30.1490.270">
    <property type="match status" value="1"/>
</dbReference>
<accession>A0A9P1FQW2</accession>
<evidence type="ECO:0000256" key="1">
    <source>
        <dbReference type="SAM" id="Coils"/>
    </source>
</evidence>
<evidence type="ECO:0000259" key="2">
    <source>
        <dbReference type="Pfam" id="PF14403"/>
    </source>
</evidence>
<dbReference type="EMBL" id="CAMXCT020000949">
    <property type="protein sequence ID" value="CAL1138443.1"/>
    <property type="molecule type" value="Genomic_DNA"/>
</dbReference>
<evidence type="ECO:0000313" key="6">
    <source>
        <dbReference type="Proteomes" id="UP001152797"/>
    </source>
</evidence>
<keyword evidence="6" id="KW-1185">Reference proteome</keyword>
<proteinExistence type="predicted"/>
<dbReference type="SUPFAM" id="SSF56059">
    <property type="entry name" value="Glutathione synthetase ATP-binding domain-like"/>
    <property type="match status" value="1"/>
</dbReference>
<keyword evidence="1" id="KW-0175">Coiled coil</keyword>
<dbReference type="PANTHER" id="PTHR34595">
    <property type="entry name" value="BLR5612 PROTEIN"/>
    <property type="match status" value="1"/>
</dbReference>
<gene>
    <name evidence="3" type="ORF">C1SCF055_LOCUS12554</name>
</gene>
<evidence type="ECO:0000313" key="5">
    <source>
        <dbReference type="EMBL" id="CAL4772380.1"/>
    </source>
</evidence>
<sequence length="777" mass="86483">SDAAAANVLVQCLLGQGSLQLEGWKPSKAVTDAIALLAEEARQQLPDVALGLWPGASEAEPYDEMREAKGRCRPAYVGVVAQIEQILKQKPKRINDFKEESEKCFKGDNRLYHIPRMLTRQEADKVIAGVAQRAQALRRLVMDVNSRKEMKVGQLSCVKCGALPREVFSRIAARAGEQWTQNLVQKEGESKKLYWNMWYGPDIIRGPSENGHDFYVVEDNLGYVGGFGDLPLARSVLLGEASGSKGFPEFKPFLELENAERLYEEMAAHYKRNVAEGEKVVVLYYHRSVRDDNEDRRLVTLLRQKGLVPVQLPDEKGPREDQPRLVVRHGRVFLVERKTVKVARTGEVEGFRTATAETSEPVGLVVLLSEPTDVQPGHASTKLRSAIDEARQRIEAYEEMETKEKMKAARNEKSLVSVKSKVDFLDTEGNKSSLQMKGGKLIWTWTEKGTNQSERTQGPIRYNVATGKLTFGDYHYKPDAEGLKKLEQQWELSNLPIEAQRAHLAARELRDAVEQLSCGGLGDAKPAQNQLFRMLRADDKEGWQRLMEGKQGVPGLLEAYYKGRVKVANGPGLVLVEDKELCAYMDKLIQHYLGEEPILRTIPTRSFSTDPQLLHTVFDIPSNQSNVVVKRVDGRGGNAVWVGAKLPRNDFLAARPLVAAEPEAFIVQRYTALSKVDGQITDLRGPAFITSSDEPLSGGTGVAVSPVLWSRGVPADGSNGKVNISDAGFEFAVATAVEKPPRVSNGNREHHPQVLHAMETNATKGRCLLKRMYWKLS</sequence>
<feature type="coiled-coil region" evidence="1">
    <location>
        <begin position="380"/>
        <end position="407"/>
    </location>
</feature>
<evidence type="ECO:0000313" key="3">
    <source>
        <dbReference type="EMBL" id="CAI3985068.1"/>
    </source>
</evidence>
<protein>
    <submittedName>
        <fullName evidence="5">Glutamate--cysteine ligase 2-3 (Gamma-glutamylcysteine synthetase 2-3) (GCS 2-3) (Gamma-GCS 2-3)</fullName>
    </submittedName>
</protein>
<organism evidence="3">
    <name type="scientific">Cladocopium goreaui</name>
    <dbReference type="NCBI Taxonomy" id="2562237"/>
    <lineage>
        <taxon>Eukaryota</taxon>
        <taxon>Sar</taxon>
        <taxon>Alveolata</taxon>
        <taxon>Dinophyceae</taxon>
        <taxon>Suessiales</taxon>
        <taxon>Symbiodiniaceae</taxon>
        <taxon>Cladocopium</taxon>
    </lineage>
</organism>
<dbReference type="EMBL" id="CAMXCT030000949">
    <property type="protein sequence ID" value="CAL4772380.1"/>
    <property type="molecule type" value="Genomic_DNA"/>
</dbReference>
<reference evidence="3" key="1">
    <citation type="submission" date="2022-10" db="EMBL/GenBank/DDBJ databases">
        <authorList>
            <person name="Chen Y."/>
            <person name="Dougan E. K."/>
            <person name="Chan C."/>
            <person name="Rhodes N."/>
            <person name="Thang M."/>
        </authorList>
    </citation>
    <scope>NUCLEOTIDE SEQUENCE</scope>
</reference>
<comment type="caution">
    <text evidence="3">The sequence shown here is derived from an EMBL/GenBank/DDBJ whole genome shotgun (WGS) entry which is preliminary data.</text>
</comment>
<evidence type="ECO:0000313" key="4">
    <source>
        <dbReference type="EMBL" id="CAL1138443.1"/>
    </source>
</evidence>
<feature type="domain" description="Circularly permuted ATP-grasp type 2" evidence="2">
    <location>
        <begin position="550"/>
        <end position="676"/>
    </location>
</feature>
<dbReference type="InterPro" id="IPR025841">
    <property type="entry name" value="CP_ATPgrasp_2"/>
</dbReference>
<feature type="non-terminal residue" evidence="3">
    <location>
        <position position="1"/>
    </location>
</feature>
<dbReference type="GO" id="GO:0016874">
    <property type="term" value="F:ligase activity"/>
    <property type="evidence" value="ECO:0007669"/>
    <property type="project" value="UniProtKB-KW"/>
</dbReference>
<dbReference type="PANTHER" id="PTHR34595:SF7">
    <property type="entry name" value="SLL1039 PROTEIN"/>
    <property type="match status" value="1"/>
</dbReference>
<feature type="non-terminal residue" evidence="3">
    <location>
        <position position="777"/>
    </location>
</feature>